<dbReference type="EMBL" id="CP046452">
    <property type="protein sequence ID" value="QGU02747.1"/>
    <property type="molecule type" value="Genomic_DNA"/>
</dbReference>
<keyword evidence="1" id="KW-0732">Signal</keyword>
<dbReference type="KEGG" id="ckw:CKALI_09460"/>
<feature type="chain" id="PRO_5038787943" description="Secreted protein" evidence="1">
    <location>
        <begin position="19"/>
        <end position="142"/>
    </location>
</feature>
<evidence type="ECO:0000313" key="3">
    <source>
        <dbReference type="Proteomes" id="UP000427071"/>
    </source>
</evidence>
<dbReference type="RefSeq" id="WP_156193098.1">
    <property type="nucleotide sequence ID" value="NZ_CP046452.1"/>
</dbReference>
<evidence type="ECO:0000313" key="2">
    <source>
        <dbReference type="EMBL" id="QGU02747.1"/>
    </source>
</evidence>
<name>A0A6B8VSX4_9CORY</name>
<sequence length="142" mass="15045">MVTFRIWTLAATALLALASCSTDTPHDALARLKPEPGPSITLPASELLAPDAQTFLVVCPGVPADTVSEIAGDSVKVPGEGYDPVLNSFVVLTSDGSVVTQRFAIEEIDLCSRGYSDPLTKREASLPLTFVKEGTQWLLTAN</sequence>
<evidence type="ECO:0008006" key="4">
    <source>
        <dbReference type="Google" id="ProtNLM"/>
    </source>
</evidence>
<dbReference type="PROSITE" id="PS51257">
    <property type="entry name" value="PROKAR_LIPOPROTEIN"/>
    <property type="match status" value="1"/>
</dbReference>
<proteinExistence type="predicted"/>
<protein>
    <recommendedName>
        <fullName evidence="4">Secreted protein</fullName>
    </recommendedName>
</protein>
<dbReference type="Proteomes" id="UP000427071">
    <property type="component" value="Chromosome"/>
</dbReference>
<accession>A0A6B8VSX4</accession>
<reference evidence="3" key="1">
    <citation type="submission" date="2019-11" db="EMBL/GenBank/DDBJ databases">
        <title>Complete genome sequence of Corynebacterium kalinowskii 1959, a novel Corynebacterium species isolated from soil of a small paddock in Vilsendorf, Germany.</title>
        <authorList>
            <person name="Schaffert L."/>
            <person name="Ruwe M."/>
            <person name="Milse J."/>
            <person name="Hanuschka K."/>
            <person name="Ortseifen V."/>
            <person name="Droste J."/>
            <person name="Brandt D."/>
            <person name="Schlueter L."/>
            <person name="Kutter Y."/>
            <person name="Vinke S."/>
            <person name="Viehoefer P."/>
            <person name="Jacob L."/>
            <person name="Luebke N.-C."/>
            <person name="Schulte-Berndt E."/>
            <person name="Hain C."/>
            <person name="Linder M."/>
            <person name="Schmidt P."/>
            <person name="Wollenschlaeger L."/>
            <person name="Luttermann T."/>
            <person name="Thieme E."/>
            <person name="Hassa J."/>
            <person name="Haak M."/>
            <person name="Wittchen M."/>
            <person name="Mentz A."/>
            <person name="Persicke M."/>
            <person name="Busche T."/>
            <person name="Ruckert C."/>
        </authorList>
    </citation>
    <scope>NUCLEOTIDE SEQUENCE [LARGE SCALE GENOMIC DNA]</scope>
    <source>
        <strain evidence="3">1959</strain>
    </source>
</reference>
<keyword evidence="3" id="KW-1185">Reference proteome</keyword>
<feature type="signal peptide" evidence="1">
    <location>
        <begin position="1"/>
        <end position="18"/>
    </location>
</feature>
<gene>
    <name evidence="2" type="ORF">CKALI_09460</name>
</gene>
<evidence type="ECO:0000256" key="1">
    <source>
        <dbReference type="SAM" id="SignalP"/>
    </source>
</evidence>
<organism evidence="2 3">
    <name type="scientific">Corynebacterium kalinowskii</name>
    <dbReference type="NCBI Taxonomy" id="2675216"/>
    <lineage>
        <taxon>Bacteria</taxon>
        <taxon>Bacillati</taxon>
        <taxon>Actinomycetota</taxon>
        <taxon>Actinomycetes</taxon>
        <taxon>Mycobacteriales</taxon>
        <taxon>Corynebacteriaceae</taxon>
        <taxon>Corynebacterium</taxon>
    </lineage>
</organism>
<dbReference type="AlphaFoldDB" id="A0A6B8VSX4"/>